<protein>
    <submittedName>
        <fullName evidence="3">Alpha/beta hydrolase</fullName>
    </submittedName>
</protein>
<sequence length="277" mass="27956">MRGKSHTQGGSLTDSTLDHAVSFPAVSDRCLSAAPFPGAAPEPGAHPDGACLSCAHIAVDGGRLRVVPGTGASTVLFLHGAGSGGDTPLFDALAALLGVAGVRVARLEMPYRVAGRRAPDRPARLDAVATAAIEALGAPRPLALAGVSMGSRVAMRVAARTGVRAVLALGFPLQPPGTTAAGQPKPSRQGELDGAGVPVLVVQGDRDSFGRPAPDPVLDRQVHLVVGGDHSFRTRVRDGRPAGDAVAQAARVGAAFLLERLGSPAPTRESAAGRSAL</sequence>
<evidence type="ECO:0000313" key="3">
    <source>
        <dbReference type="EMBL" id="THJ75331.1"/>
    </source>
</evidence>
<dbReference type="InterPro" id="IPR026555">
    <property type="entry name" value="NSL3/Tex30"/>
</dbReference>
<dbReference type="Gene3D" id="3.40.50.1820">
    <property type="entry name" value="alpha/beta hydrolase"/>
    <property type="match status" value="1"/>
</dbReference>
<dbReference type="SUPFAM" id="SSF53474">
    <property type="entry name" value="alpha/beta-Hydrolases"/>
    <property type="match status" value="1"/>
</dbReference>
<keyword evidence="4" id="KW-1185">Reference proteome</keyword>
<comment type="caution">
    <text evidence="3">The sequence shown here is derived from an EMBL/GenBank/DDBJ whole genome shotgun (WGS) entry which is preliminary data.</text>
</comment>
<dbReference type="OrthoDB" id="652634at2"/>
<feature type="region of interest" description="Disordered" evidence="1">
    <location>
        <begin position="174"/>
        <end position="193"/>
    </location>
</feature>
<dbReference type="InterPro" id="IPR029058">
    <property type="entry name" value="AB_hydrolase_fold"/>
</dbReference>
<dbReference type="AlphaFoldDB" id="A0A4S5ESD5"/>
<dbReference type="Proteomes" id="UP000305282">
    <property type="component" value="Unassembled WGS sequence"/>
</dbReference>
<evidence type="ECO:0000313" key="4">
    <source>
        <dbReference type="Proteomes" id="UP000305282"/>
    </source>
</evidence>
<evidence type="ECO:0000259" key="2">
    <source>
        <dbReference type="Pfam" id="PF20408"/>
    </source>
</evidence>
<gene>
    <name evidence="3" type="ORF">E7Y31_06115</name>
</gene>
<dbReference type="Pfam" id="PF20408">
    <property type="entry name" value="Abhydrolase_11"/>
    <property type="match status" value="1"/>
</dbReference>
<dbReference type="InterPro" id="IPR046879">
    <property type="entry name" value="KANL3/Tex30_Abhydrolase"/>
</dbReference>
<organism evidence="3 4">
    <name type="scientific">Candidatus Frankia alpina</name>
    <dbReference type="NCBI Taxonomy" id="2699483"/>
    <lineage>
        <taxon>Bacteria</taxon>
        <taxon>Bacillati</taxon>
        <taxon>Actinomycetota</taxon>
        <taxon>Actinomycetes</taxon>
        <taxon>Frankiales</taxon>
        <taxon>Frankiaceae</taxon>
        <taxon>Frankia</taxon>
    </lineage>
</organism>
<dbReference type="PANTHER" id="PTHR13136">
    <property type="entry name" value="TESTIS DEVELOPMENT PROTEIN PRTD"/>
    <property type="match status" value="1"/>
</dbReference>
<feature type="domain" description="KANL3/Tex30 alpha/beta hydrolase-like" evidence="2">
    <location>
        <begin position="73"/>
        <end position="256"/>
    </location>
</feature>
<name>A0A4S5ESD5_9ACTN</name>
<keyword evidence="3" id="KW-0378">Hydrolase</keyword>
<reference evidence="3 4" key="1">
    <citation type="submission" date="2019-04" db="EMBL/GenBank/DDBJ databases">
        <title>Draft genome sequences for three unisolated Alnus-infective Frankia Sp+ strains, AgTrS, AiOr and AvVan, the first sequenced Frankia strains able to sporulate in-planta.</title>
        <authorList>
            <person name="Bethencourt L."/>
            <person name="Vautrin F."/>
            <person name="Taib N."/>
            <person name="Dubost A."/>
            <person name="Castro-Garcia L."/>
            <person name="Imbaud O."/>
            <person name="Abrouk D."/>
            <person name="Fournier P."/>
            <person name="Briolay J."/>
            <person name="Nguyen A."/>
            <person name="Normand P."/>
            <person name="Fernandez M.P."/>
            <person name="Brochier-Armanet C."/>
            <person name="Herrera-Belaroussi A."/>
        </authorList>
    </citation>
    <scope>NUCLEOTIDE SEQUENCE [LARGE SCALE GENOMIC DNA]</scope>
    <source>
        <strain evidence="3 4">AvVan</strain>
    </source>
</reference>
<proteinExistence type="predicted"/>
<dbReference type="PANTHER" id="PTHR13136:SF11">
    <property type="entry name" value="TESTIS-EXPRESSED PROTEIN 30"/>
    <property type="match status" value="1"/>
</dbReference>
<evidence type="ECO:0000256" key="1">
    <source>
        <dbReference type="SAM" id="MobiDB-lite"/>
    </source>
</evidence>
<dbReference type="GO" id="GO:0016787">
    <property type="term" value="F:hydrolase activity"/>
    <property type="evidence" value="ECO:0007669"/>
    <property type="project" value="UniProtKB-KW"/>
</dbReference>
<accession>A0A4S5ESD5</accession>
<dbReference type="EMBL" id="SSXH01000092">
    <property type="protein sequence ID" value="THJ75331.1"/>
    <property type="molecule type" value="Genomic_DNA"/>
</dbReference>